<accession>A0AAU6P5X3</accession>
<evidence type="ECO:0000313" key="4">
    <source>
        <dbReference type="Proteomes" id="UP001368318"/>
    </source>
</evidence>
<dbReference type="InterPro" id="IPR021810">
    <property type="entry name" value="T1RH-like_C"/>
</dbReference>
<name>A0AAU6P5X3_9FLAO</name>
<gene>
    <name evidence="3" type="ORF">R3L15_10235</name>
    <name evidence="2" type="ORF">R3L16_11350</name>
</gene>
<dbReference type="AlphaFoldDB" id="A0AAU6P5X3"/>
<dbReference type="Proteomes" id="UP001368318">
    <property type="component" value="Chromosome"/>
</dbReference>
<evidence type="ECO:0000313" key="2">
    <source>
        <dbReference type="EMBL" id="WXA02341.1"/>
    </source>
</evidence>
<proteinExistence type="predicted"/>
<protein>
    <submittedName>
        <fullName evidence="3">DUF3387 domain-containing protein</fullName>
    </submittedName>
</protein>
<sequence>MGISFEEKAFYDILKELCVKYDFAYPEDKLIELSKAVKVLVDSQAQYPDWSKRDDIKAAFKVGLILLLDEHGYPLVERDEVYKDIFEQAENFKRNNR</sequence>
<dbReference type="EMBL" id="CP136924">
    <property type="protein sequence ID" value="WXA02341.1"/>
    <property type="molecule type" value="Genomic_DNA"/>
</dbReference>
<dbReference type="Pfam" id="PF11867">
    <property type="entry name" value="T1RH-like_C"/>
    <property type="match status" value="1"/>
</dbReference>
<keyword evidence="4" id="KW-1185">Reference proteome</keyword>
<dbReference type="EMBL" id="CP136925">
    <property type="protein sequence ID" value="WXA12497.1"/>
    <property type="molecule type" value="Genomic_DNA"/>
</dbReference>
<dbReference type="KEGG" id="mcaa:R3L15_10235"/>
<feature type="domain" description="Type I restriction enzyme HindI endonuclease subunit-like C-terminal" evidence="1">
    <location>
        <begin position="1"/>
        <end position="94"/>
    </location>
</feature>
<evidence type="ECO:0000259" key="1">
    <source>
        <dbReference type="Pfam" id="PF11867"/>
    </source>
</evidence>
<evidence type="ECO:0000313" key="3">
    <source>
        <dbReference type="EMBL" id="WXA12497.1"/>
    </source>
</evidence>
<reference evidence="3 4" key="1">
    <citation type="submission" date="2023-10" db="EMBL/GenBank/DDBJ databases">
        <title>Culture-based analysis of two novel bacteria associated with mangrove crab gills.</title>
        <authorList>
            <person name="Yang X."/>
            <person name="Garuglieri E."/>
            <person name="Van Goethem M.W."/>
            <person name="Fusi M."/>
            <person name="Marasco R."/>
            <person name="Daffonchio D.G."/>
        </authorList>
    </citation>
    <scope>NUCLEOTIDE SEQUENCE</scope>
    <source>
        <strain evidence="3">UG2-1</strain>
        <strain evidence="2">UG2-2</strain>
        <strain evidence="4">UG2_2</strain>
    </source>
</reference>
<organism evidence="3">
    <name type="scientific">Mangrovimonas cancribranchiae</name>
    <dbReference type="NCBI Taxonomy" id="3080055"/>
    <lineage>
        <taxon>Bacteria</taxon>
        <taxon>Pseudomonadati</taxon>
        <taxon>Bacteroidota</taxon>
        <taxon>Flavobacteriia</taxon>
        <taxon>Flavobacteriales</taxon>
        <taxon>Flavobacteriaceae</taxon>
        <taxon>Mangrovimonas</taxon>
    </lineage>
</organism>
<dbReference type="RefSeq" id="WP_338731513.1">
    <property type="nucleotide sequence ID" value="NZ_CP136924.1"/>
</dbReference>